<evidence type="ECO:0000313" key="8">
    <source>
        <dbReference type="EMBL" id="HBB1576585.1"/>
    </source>
</evidence>
<evidence type="ECO:0000313" key="18">
    <source>
        <dbReference type="Proteomes" id="UP000523197"/>
    </source>
</evidence>
<dbReference type="Proteomes" id="UP000272336">
    <property type="component" value="Unassembled WGS sequence"/>
</dbReference>
<reference evidence="4 21" key="2">
    <citation type="submission" date="2018-08" db="EMBL/GenBank/DDBJ databases">
        <authorList>
            <consortium name="GenomeTrakr network: Whole genome sequencing for foodborne pathogen traceback"/>
        </authorList>
    </citation>
    <scope>NUCLEOTIDE SEQUENCE [LARGE SCALE GENOMIC DNA]</scope>
    <source>
        <strain evidence="5">NC_STEC178</strain>
        <strain evidence="4 21">NC_STEC194</strain>
    </source>
</reference>
<evidence type="ECO:0000313" key="5">
    <source>
        <dbReference type="EMBL" id="EGD0651571.1"/>
    </source>
</evidence>
<dbReference type="Proteomes" id="UP001174465">
    <property type="component" value="Unassembled WGS sequence"/>
</dbReference>
<evidence type="ECO:0000313" key="6">
    <source>
        <dbReference type="EMBL" id="HAI5335480.1"/>
    </source>
</evidence>
<dbReference type="EMBL" id="JABFNF010000179">
    <property type="protein sequence ID" value="MBA1889505.1"/>
    <property type="molecule type" value="Genomic_DNA"/>
</dbReference>
<evidence type="ECO:0000313" key="17">
    <source>
        <dbReference type="Proteomes" id="UP000382540"/>
    </source>
</evidence>
<dbReference type="Proteomes" id="UP000382540">
    <property type="component" value="Unassembled WGS sequence"/>
</dbReference>
<dbReference type="SUPFAM" id="SSF46785">
    <property type="entry name" value="Winged helix' DNA-binding domain"/>
    <property type="match status" value="1"/>
</dbReference>
<dbReference type="AlphaFoldDB" id="A0A0C5EW67"/>
<dbReference type="EMBL" id="JAUKZB010000073">
    <property type="protein sequence ID" value="MDO2733306.1"/>
    <property type="molecule type" value="Genomic_DNA"/>
</dbReference>
<dbReference type="EMBL" id="DABGZR010000121">
    <property type="protein sequence ID" value="HAJ0999046.1"/>
    <property type="molecule type" value="Genomic_DNA"/>
</dbReference>
<dbReference type="EMBL" id="AAAGZE010000193">
    <property type="protein sequence ID" value="EAC1535450.1"/>
    <property type="molecule type" value="Genomic_DNA"/>
</dbReference>
<dbReference type="InterPro" id="IPR036390">
    <property type="entry name" value="WH_DNA-bd_sf"/>
</dbReference>
<dbReference type="Proteomes" id="UP000587626">
    <property type="component" value="Unassembled WGS sequence"/>
</dbReference>
<gene>
    <name evidence="4" type="ORF">B6R15_005419</name>
    <name evidence="5" type="ORF">B6R31_005407</name>
    <name evidence="2" type="ORF">C0P57_005351</name>
    <name evidence="11" type="ORF">D9D43_30030</name>
    <name evidence="12" type="ORF">D9E49_28295</name>
    <name evidence="1" type="ORF">D9J61_26220</name>
    <name evidence="13" type="ORF">EIA08_28990</name>
    <name evidence="3" type="ORF">GAJ12_26930</name>
    <name evidence="6" type="ORF">HJQ60_005652</name>
    <name evidence="7" type="ORF">HL601_26535</name>
    <name evidence="9" type="ORF">HLX92_25580</name>
    <name evidence="8" type="ORF">J0541_005691</name>
    <name evidence="10" type="ORF">Q2V64_27240</name>
</gene>
<dbReference type="Proteomes" id="UP000523197">
    <property type="component" value="Unassembled WGS sequence"/>
</dbReference>
<dbReference type="InterPro" id="IPR036388">
    <property type="entry name" value="WH-like_DNA-bd_sf"/>
</dbReference>
<protein>
    <submittedName>
        <fullName evidence="7">Replication protein</fullName>
    </submittedName>
</protein>
<dbReference type="EMBL" id="AAVQAW010000081">
    <property type="protein sequence ID" value="EGD0651571.1"/>
    <property type="molecule type" value="Genomic_DNA"/>
</dbReference>
<dbReference type="EMBL" id="DABERK010000107">
    <property type="protein sequence ID" value="HAI5335480.1"/>
    <property type="molecule type" value="Genomic_DNA"/>
</dbReference>
<name>A0A0C5EW67_ECOLX</name>
<dbReference type="Proteomes" id="UP000537181">
    <property type="component" value="Unassembled WGS sequence"/>
</dbReference>
<dbReference type="EMBL" id="RQTU01000265">
    <property type="protein sequence ID" value="RRD67859.1"/>
    <property type="molecule type" value="Genomic_DNA"/>
</dbReference>
<evidence type="ECO:0000313" key="2">
    <source>
        <dbReference type="EMBL" id="EFB4535928.1"/>
    </source>
</evidence>
<dbReference type="EMBL" id="RNLZ01000214">
    <property type="protein sequence ID" value="MGE17649.1"/>
    <property type="molecule type" value="Genomic_DNA"/>
</dbReference>
<reference evidence="13 14" key="4">
    <citation type="submission" date="2018-11" db="EMBL/GenBank/DDBJ databases">
        <title>Enterobacteriaceae from Patient.</title>
        <authorList>
            <person name="Shen C."/>
            <person name="Yang Y."/>
            <person name="Tian G."/>
        </authorList>
    </citation>
    <scope>NUCLEOTIDE SEQUENCE [LARGE SCALE GENOMIC DNA]</scope>
    <source>
        <strain evidence="13 14">GBGD28</strain>
    </source>
</reference>
<evidence type="ECO:0000313" key="10">
    <source>
        <dbReference type="EMBL" id="MDO2733306.1"/>
    </source>
</evidence>
<reference evidence="15 16" key="3">
    <citation type="submission" date="2018-10" db="EMBL/GenBank/DDBJ databases">
        <authorList>
            <consortium name="NARMS: The National Antimicrobial Resistance Monitoring System"/>
        </authorList>
    </citation>
    <scope>NUCLEOTIDE SEQUENCE [LARGE SCALE GENOMIC DNA]</scope>
    <source>
        <strain evidence="11 16">CVM N17EC0060</strain>
        <strain evidence="12 15">CVM N17EC0276</strain>
        <strain evidence="1 17">CVM N17EC1330</strain>
        <strain evidence="3 19">CVM N19EC0596</strain>
        <strain evidence="2 20">FSIS11706358</strain>
    </source>
</reference>
<reference evidence="7" key="1">
    <citation type="journal article" date="2018" name="Genome Biol.">
        <title>SKESA: strategic k-mer extension for scrupulous assemblies.</title>
        <authorList>
            <person name="Souvorov A."/>
            <person name="Agarwala R."/>
            <person name="Lipman D.J."/>
        </authorList>
    </citation>
    <scope>NUCLEOTIDE SEQUENCE [LARGE SCALE GENOMIC DNA]</scope>
    <source>
        <strain evidence="6">AMC_487</strain>
        <strain evidence="7">EC00605</strain>
        <strain evidence="8">Escherichia coli</strain>
    </source>
</reference>
<evidence type="ECO:0000313" key="21">
    <source>
        <dbReference type="Proteomes" id="UP000587626"/>
    </source>
</evidence>
<evidence type="ECO:0000313" key="9">
    <source>
        <dbReference type="EMBL" id="MBA1889505.1"/>
    </source>
</evidence>
<dbReference type="Proteomes" id="UP000271008">
    <property type="component" value="Unassembled WGS sequence"/>
</dbReference>
<dbReference type="EMBL" id="AATLXB010000178">
    <property type="protein sequence ID" value="EFM7864004.1"/>
    <property type="molecule type" value="Genomic_DNA"/>
</dbReference>
<evidence type="ECO:0000313" key="14">
    <source>
        <dbReference type="Proteomes" id="UP000271008"/>
    </source>
</evidence>
<organism evidence="7">
    <name type="scientific">Escherichia coli</name>
    <dbReference type="NCBI Taxonomy" id="562"/>
    <lineage>
        <taxon>Bacteria</taxon>
        <taxon>Pseudomonadati</taxon>
        <taxon>Pseudomonadota</taxon>
        <taxon>Gammaproteobacteria</taxon>
        <taxon>Enterobacterales</taxon>
        <taxon>Enterobacteriaceae</taxon>
        <taxon>Escherichia</taxon>
    </lineage>
</organism>
<evidence type="ECO:0000313" key="16">
    <source>
        <dbReference type="Proteomes" id="UP000272336"/>
    </source>
</evidence>
<dbReference type="Proteomes" id="UP000630371">
    <property type="component" value="Unassembled WGS sequence"/>
</dbReference>
<dbReference type="EMBL" id="ROAL01000096">
    <property type="protein sequence ID" value="MIB64198.1"/>
    <property type="molecule type" value="Genomic_DNA"/>
</dbReference>
<dbReference type="Proteomes" id="UP000271175">
    <property type="component" value="Unassembled WGS sequence"/>
</dbReference>
<evidence type="ECO:0000313" key="19">
    <source>
        <dbReference type="Proteomes" id="UP000537181"/>
    </source>
</evidence>
<dbReference type="Proteomes" id="UP000870292">
    <property type="component" value="Unassembled WGS sequence"/>
</dbReference>
<evidence type="ECO:0000313" key="1">
    <source>
        <dbReference type="EMBL" id="EAC1535450.1"/>
    </source>
</evidence>
<evidence type="ECO:0000313" key="20">
    <source>
        <dbReference type="Proteomes" id="UP000542214"/>
    </source>
</evidence>
<reference evidence="9 18" key="6">
    <citation type="submission" date="2020-05" db="EMBL/GenBank/DDBJ databases">
        <title>Epidemiological investigations into extended-spectrum beta-lactam resistant Escherichia coli ST457 carried by Australian Silver gulls identified clonal lineages that cause ExPEC disease.</title>
        <authorList>
            <person name="Nesporova K."/>
            <person name="Wyrsch E.R."/>
            <person name="Valcek A."/>
            <person name="Bitar I."/>
            <person name="Chaw K."/>
            <person name="Harris P."/>
            <person name="Hrabak J."/>
            <person name="Djordjevic S.P."/>
            <person name="Dolejska M."/>
        </authorList>
    </citation>
    <scope>NUCLEOTIDE SEQUENCE [LARGE SCALE GENOMIC DNA]</scope>
    <source>
        <strain evidence="9 18">CE1966</strain>
    </source>
</reference>
<dbReference type="Proteomes" id="UP000845800">
    <property type="component" value="Unassembled WGS sequence"/>
</dbReference>
<comment type="caution">
    <text evidence="7">The sequence shown here is derived from an EMBL/GenBank/DDBJ whole genome shotgun (WGS) entry which is preliminary data.</text>
</comment>
<reference evidence="10" key="7">
    <citation type="submission" date="2023-07" db="EMBL/GenBank/DDBJ databases">
        <title>High risk of intestinal colonization with ESBL-producing Escherichia coli among soldiers of military contingents in specific geographic regions.</title>
        <authorList>
            <person name="Literacka E."/>
        </authorList>
    </citation>
    <scope>NUCLEOTIDE SEQUENCE</scope>
    <source>
        <strain evidence="10">33</strain>
    </source>
</reference>
<reference evidence="7" key="5">
    <citation type="submission" date="2019-09" db="EMBL/GenBank/DDBJ databases">
        <authorList>
            <consortium name="NCBI Pathogen Detection Project"/>
        </authorList>
    </citation>
    <scope>NUCLEOTIDE SEQUENCE</scope>
    <source>
        <strain evidence="6">AMC_487</strain>
        <strain evidence="7">EC00605</strain>
        <strain evidence="8">Escherichia coli</strain>
    </source>
</reference>
<evidence type="ECO:0000313" key="12">
    <source>
        <dbReference type="EMBL" id="MIB64198.1"/>
    </source>
</evidence>
<evidence type="ECO:0000313" key="4">
    <source>
        <dbReference type="EMBL" id="EFM7864004.1"/>
    </source>
</evidence>
<sequence>MSKDVERITQINDQGEIIGGFVAVIRPKQKSAFQRHFTMNQDALRILAKELTGEQFKVLMLMLADLDYENFIQIAQADIAETLGMQKTNVSRAVRALLDVGVIFEGPKVGRSKTYRLNEQFGWKGTVTNHKKALKNGFSVIQGGRI</sequence>
<dbReference type="Gene3D" id="1.10.10.10">
    <property type="entry name" value="Winged helix-like DNA-binding domain superfamily/Winged helix DNA-binding domain"/>
    <property type="match status" value="1"/>
</dbReference>
<proteinExistence type="predicted"/>
<evidence type="ECO:0000313" key="15">
    <source>
        <dbReference type="Proteomes" id="UP000271175"/>
    </source>
</evidence>
<evidence type="ECO:0000313" key="7">
    <source>
        <dbReference type="EMBL" id="HAJ0999046.1"/>
    </source>
</evidence>
<dbReference type="EMBL" id="AASWKX010000096">
    <property type="protein sequence ID" value="EFH6168618.1"/>
    <property type="molecule type" value="Genomic_DNA"/>
</dbReference>
<dbReference type="EMBL" id="DADUEU010000141">
    <property type="protein sequence ID" value="HBB1576585.1"/>
    <property type="molecule type" value="Genomic_DNA"/>
</dbReference>
<dbReference type="RefSeq" id="WP_000031238.1">
    <property type="nucleotide sequence ID" value="NZ_AP024693.1"/>
</dbReference>
<evidence type="ECO:0000313" key="3">
    <source>
        <dbReference type="EMBL" id="EFH6168618.1"/>
    </source>
</evidence>
<evidence type="ECO:0000313" key="11">
    <source>
        <dbReference type="EMBL" id="MGE17649.1"/>
    </source>
</evidence>
<dbReference type="Proteomes" id="UP000542214">
    <property type="component" value="Unassembled WGS sequence"/>
</dbReference>
<evidence type="ECO:0000313" key="13">
    <source>
        <dbReference type="EMBL" id="RRD67859.1"/>
    </source>
</evidence>
<dbReference type="EMBL" id="AASFZR010000240">
    <property type="protein sequence ID" value="EFB4535928.1"/>
    <property type="molecule type" value="Genomic_DNA"/>
</dbReference>
<accession>A0A0C5EW67</accession>